<dbReference type="AlphaFoldDB" id="A0A0F9XZN7"/>
<sequence>MVRKAYKSSKKGAGRHVQLPEWVQASEAWATLRPGPRALYIEIKRRFNGVNNGRIILSHRDAAKAMNIHRNTVGPWFRELEKRGFIRMAQAPHLGPSGVGMSAHWTLDEEPCDDLKPAAKRFMSWRQKQNPRTISGTARHKKDA</sequence>
<accession>A0A0F9XZN7</accession>
<evidence type="ECO:0000313" key="1">
    <source>
        <dbReference type="EMBL" id="KKN97858.1"/>
    </source>
</evidence>
<comment type="caution">
    <text evidence="1">The sequence shown here is derived from an EMBL/GenBank/DDBJ whole genome shotgun (WGS) entry which is preliminary data.</text>
</comment>
<organism evidence="1">
    <name type="scientific">marine sediment metagenome</name>
    <dbReference type="NCBI Taxonomy" id="412755"/>
    <lineage>
        <taxon>unclassified sequences</taxon>
        <taxon>metagenomes</taxon>
        <taxon>ecological metagenomes</taxon>
    </lineage>
</organism>
<proteinExistence type="predicted"/>
<protein>
    <recommendedName>
        <fullName evidence="2">Helix-turn-helix domain-containing protein</fullName>
    </recommendedName>
</protein>
<evidence type="ECO:0008006" key="2">
    <source>
        <dbReference type="Google" id="ProtNLM"/>
    </source>
</evidence>
<reference evidence="1" key="1">
    <citation type="journal article" date="2015" name="Nature">
        <title>Complex archaea that bridge the gap between prokaryotes and eukaryotes.</title>
        <authorList>
            <person name="Spang A."/>
            <person name="Saw J.H."/>
            <person name="Jorgensen S.L."/>
            <person name="Zaremba-Niedzwiedzka K."/>
            <person name="Martijn J."/>
            <person name="Lind A.E."/>
            <person name="van Eijk R."/>
            <person name="Schleper C."/>
            <person name="Guy L."/>
            <person name="Ettema T.J."/>
        </authorList>
    </citation>
    <scope>NUCLEOTIDE SEQUENCE</scope>
</reference>
<dbReference type="EMBL" id="LAZR01000055">
    <property type="protein sequence ID" value="KKN97858.1"/>
    <property type="molecule type" value="Genomic_DNA"/>
</dbReference>
<name>A0A0F9XZN7_9ZZZZ</name>
<gene>
    <name evidence="1" type="ORF">LCGC14_0153740</name>
</gene>